<evidence type="ECO:0000313" key="3">
    <source>
        <dbReference type="Proteomes" id="UP000621454"/>
    </source>
</evidence>
<gene>
    <name evidence="2" type="ORF">GCM10011489_29450</name>
</gene>
<reference evidence="2" key="1">
    <citation type="journal article" date="2014" name="Int. J. Syst. Evol. Microbiol.">
        <title>Complete genome sequence of Corynebacterium casei LMG S-19264T (=DSM 44701T), isolated from a smear-ripened cheese.</title>
        <authorList>
            <consortium name="US DOE Joint Genome Institute (JGI-PGF)"/>
            <person name="Walter F."/>
            <person name="Albersmeier A."/>
            <person name="Kalinowski J."/>
            <person name="Ruckert C."/>
        </authorList>
    </citation>
    <scope>NUCLEOTIDE SEQUENCE</scope>
    <source>
        <strain evidence="2">CGMCC 1.12827</strain>
    </source>
</reference>
<dbReference type="InterPro" id="IPR037523">
    <property type="entry name" value="VOC_core"/>
</dbReference>
<dbReference type="Proteomes" id="UP000621454">
    <property type="component" value="Unassembled WGS sequence"/>
</dbReference>
<dbReference type="EMBL" id="BMGC01000024">
    <property type="protein sequence ID" value="GGB39941.1"/>
    <property type="molecule type" value="Genomic_DNA"/>
</dbReference>
<dbReference type="PANTHER" id="PTHR35908">
    <property type="entry name" value="HYPOTHETICAL FUSION PROTEIN"/>
    <property type="match status" value="1"/>
</dbReference>
<dbReference type="PROSITE" id="PS51819">
    <property type="entry name" value="VOC"/>
    <property type="match status" value="1"/>
</dbReference>
<reference evidence="2" key="2">
    <citation type="submission" date="2020-09" db="EMBL/GenBank/DDBJ databases">
        <authorList>
            <person name="Sun Q."/>
            <person name="Zhou Y."/>
        </authorList>
    </citation>
    <scope>NUCLEOTIDE SEQUENCE</scope>
    <source>
        <strain evidence="2">CGMCC 1.12827</strain>
    </source>
</reference>
<dbReference type="RefSeq" id="WP_188587343.1">
    <property type="nucleotide sequence ID" value="NZ_BMGC01000024.1"/>
</dbReference>
<accession>A0A916TDL3</accession>
<dbReference type="Gene3D" id="3.10.180.10">
    <property type="entry name" value="2,3-Dihydroxybiphenyl 1,2-Dioxygenase, domain 1"/>
    <property type="match status" value="1"/>
</dbReference>
<proteinExistence type="predicted"/>
<organism evidence="2 3">
    <name type="scientific">Gordonia jinhuaensis</name>
    <dbReference type="NCBI Taxonomy" id="1517702"/>
    <lineage>
        <taxon>Bacteria</taxon>
        <taxon>Bacillati</taxon>
        <taxon>Actinomycetota</taxon>
        <taxon>Actinomycetes</taxon>
        <taxon>Mycobacteriales</taxon>
        <taxon>Gordoniaceae</taxon>
        <taxon>Gordonia</taxon>
    </lineage>
</organism>
<evidence type="ECO:0000313" key="2">
    <source>
        <dbReference type="EMBL" id="GGB39941.1"/>
    </source>
</evidence>
<sequence length="116" mass="12517">MTLSVGMITVDSADPVPLAQWWATAIKGTVLADNDGWFVIVGGVDGQPRLGFQKVYDPTPGKNRMHIDFTSTEFPEIVERLVTDGATKLTEHEMGGFAWVTMADPDGNVFCVSGGE</sequence>
<dbReference type="Pfam" id="PF18029">
    <property type="entry name" value="Glyoxalase_6"/>
    <property type="match status" value="1"/>
</dbReference>
<dbReference type="SUPFAM" id="SSF54593">
    <property type="entry name" value="Glyoxalase/Bleomycin resistance protein/Dihydroxybiphenyl dioxygenase"/>
    <property type="match status" value="1"/>
</dbReference>
<feature type="domain" description="VOC" evidence="1">
    <location>
        <begin position="4"/>
        <end position="115"/>
    </location>
</feature>
<protein>
    <recommendedName>
        <fullName evidence="1">VOC domain-containing protein</fullName>
    </recommendedName>
</protein>
<dbReference type="PANTHER" id="PTHR35908:SF1">
    <property type="entry name" value="CONSERVED PROTEIN"/>
    <property type="match status" value="1"/>
</dbReference>
<dbReference type="CDD" id="cd06587">
    <property type="entry name" value="VOC"/>
    <property type="match status" value="1"/>
</dbReference>
<comment type="caution">
    <text evidence="2">The sequence shown here is derived from an EMBL/GenBank/DDBJ whole genome shotgun (WGS) entry which is preliminary data.</text>
</comment>
<name>A0A916TDL3_9ACTN</name>
<dbReference type="AlphaFoldDB" id="A0A916TDL3"/>
<dbReference type="InterPro" id="IPR029068">
    <property type="entry name" value="Glyas_Bleomycin-R_OHBP_Dase"/>
</dbReference>
<evidence type="ECO:0000259" key="1">
    <source>
        <dbReference type="PROSITE" id="PS51819"/>
    </source>
</evidence>
<keyword evidence="3" id="KW-1185">Reference proteome</keyword>
<dbReference type="InterPro" id="IPR041581">
    <property type="entry name" value="Glyoxalase_6"/>
</dbReference>